<dbReference type="Gene3D" id="1.10.150.670">
    <property type="entry name" value="Crossover junction endonuclease EME1, DNA-binding domain"/>
    <property type="match status" value="1"/>
</dbReference>
<feature type="compositionally biased region" description="Polar residues" evidence="11">
    <location>
        <begin position="232"/>
        <end position="242"/>
    </location>
</feature>
<reference evidence="13" key="1">
    <citation type="journal article" date="2020" name="Nature">
        <title>Giant virus diversity and host interactions through global metagenomics.</title>
        <authorList>
            <person name="Schulz F."/>
            <person name="Roux S."/>
            <person name="Paez-Espino D."/>
            <person name="Jungbluth S."/>
            <person name="Walsh D.A."/>
            <person name="Denef V.J."/>
            <person name="McMahon K.D."/>
            <person name="Konstantinidis K.T."/>
            <person name="Eloe-Fadrosh E.A."/>
            <person name="Kyrpides N.C."/>
            <person name="Woyke T."/>
        </authorList>
    </citation>
    <scope>NUCLEOTIDE SEQUENCE</scope>
    <source>
        <strain evidence="13">GVMAG-M-3300023179-33</strain>
    </source>
</reference>
<keyword evidence="5" id="KW-0255">Endonuclease</keyword>
<dbReference type="GO" id="GO:0031573">
    <property type="term" value="P:mitotic intra-S DNA damage checkpoint signaling"/>
    <property type="evidence" value="ECO:0007669"/>
    <property type="project" value="TreeGrafter"/>
</dbReference>
<evidence type="ECO:0000256" key="7">
    <source>
        <dbReference type="ARBA" id="ARBA00022801"/>
    </source>
</evidence>
<feature type="compositionally biased region" description="Low complexity" evidence="11">
    <location>
        <begin position="216"/>
        <end position="231"/>
    </location>
</feature>
<dbReference type="GO" id="GO:0005634">
    <property type="term" value="C:nucleus"/>
    <property type="evidence" value="ECO:0007669"/>
    <property type="project" value="TreeGrafter"/>
</dbReference>
<dbReference type="CDD" id="cd20074">
    <property type="entry name" value="XPF_nuclease_Mus81"/>
    <property type="match status" value="1"/>
</dbReference>
<dbReference type="InterPro" id="IPR042530">
    <property type="entry name" value="EME1/EME2_C"/>
</dbReference>
<dbReference type="InterPro" id="IPR033309">
    <property type="entry name" value="Mus81"/>
</dbReference>
<dbReference type="PANTHER" id="PTHR13451">
    <property type="entry name" value="CLASS II CROSSOVER JUNCTION ENDONUCLEASE MUS81"/>
    <property type="match status" value="1"/>
</dbReference>
<dbReference type="GO" id="GO:0000727">
    <property type="term" value="P:double-strand break repair via break-induced replication"/>
    <property type="evidence" value="ECO:0007669"/>
    <property type="project" value="TreeGrafter"/>
</dbReference>
<keyword evidence="7" id="KW-0378">Hydrolase</keyword>
<feature type="domain" description="ERCC4" evidence="12">
    <location>
        <begin position="22"/>
        <end position="144"/>
    </location>
</feature>
<keyword evidence="3" id="KW-0540">Nuclease</keyword>
<dbReference type="InterPro" id="IPR047416">
    <property type="entry name" value="XPF_nuclease_Mus81"/>
</dbReference>
<evidence type="ECO:0000256" key="10">
    <source>
        <dbReference type="ARBA" id="ARBA00023204"/>
    </source>
</evidence>
<feature type="region of interest" description="Disordered" evidence="11">
    <location>
        <begin position="216"/>
        <end position="242"/>
    </location>
</feature>
<name>A0A6C0EFD2_9ZZZZ</name>
<accession>A0A6C0EFD2</accession>
<keyword evidence="6" id="KW-0227">DNA damage</keyword>
<dbReference type="PANTHER" id="PTHR13451:SF0">
    <property type="entry name" value="CROSSOVER JUNCTION ENDONUCLEASE MUS81"/>
    <property type="match status" value="1"/>
</dbReference>
<comment type="cofactor">
    <cofactor evidence="1">
        <name>Mg(2+)</name>
        <dbReference type="ChEBI" id="CHEBI:18420"/>
    </cofactor>
</comment>
<evidence type="ECO:0000313" key="13">
    <source>
        <dbReference type="EMBL" id="QHT27462.1"/>
    </source>
</evidence>
<sequence length="333" mass="37944">MKKWFNDFFINISLMETISEIQICIDNREHGLLKQIQYYLDSIEQFSNNDSGNKTPHLKKIQLTITFKPLPIGDVIIKSIIKSCNSENMEMVTGTETEELIIERKSISDLLSSIKDGRYEEQSYRLNGSQMHNHNIIYLIEGSILTQSGGQYHNKYSGKTNKGNDKFTAYSAIFSLNYYKGFSVIRTVSLEESALFICNCANKLRKGFMDKKKPYYTNTTTTNTDPTSNSNMQINDDQPTTQQSSHYSQVIKKIKKDNITPTNIGAIMLCQIPGISSITAVVIMNKFHTIENLIKNIKEQGDTCLKEITYTNNDKTRKISKSSIENIIKFLGN</sequence>
<evidence type="ECO:0000259" key="12">
    <source>
        <dbReference type="SMART" id="SM00891"/>
    </source>
</evidence>
<evidence type="ECO:0000256" key="11">
    <source>
        <dbReference type="SAM" id="MobiDB-lite"/>
    </source>
</evidence>
<dbReference type="GO" id="GO:0048476">
    <property type="term" value="C:Holliday junction resolvase complex"/>
    <property type="evidence" value="ECO:0007669"/>
    <property type="project" value="TreeGrafter"/>
</dbReference>
<evidence type="ECO:0000256" key="3">
    <source>
        <dbReference type="ARBA" id="ARBA00022722"/>
    </source>
</evidence>
<evidence type="ECO:0000256" key="6">
    <source>
        <dbReference type="ARBA" id="ARBA00022763"/>
    </source>
</evidence>
<keyword evidence="10" id="KW-0234">DNA repair</keyword>
<evidence type="ECO:0000256" key="4">
    <source>
        <dbReference type="ARBA" id="ARBA00022723"/>
    </source>
</evidence>
<dbReference type="AlphaFoldDB" id="A0A6C0EFD2"/>
<evidence type="ECO:0000256" key="9">
    <source>
        <dbReference type="ARBA" id="ARBA00023172"/>
    </source>
</evidence>
<dbReference type="GO" id="GO:0006308">
    <property type="term" value="P:DNA catabolic process"/>
    <property type="evidence" value="ECO:0007669"/>
    <property type="project" value="InterPro"/>
</dbReference>
<dbReference type="EMBL" id="MN739823">
    <property type="protein sequence ID" value="QHT27462.1"/>
    <property type="molecule type" value="Genomic_DNA"/>
</dbReference>
<evidence type="ECO:0000256" key="5">
    <source>
        <dbReference type="ARBA" id="ARBA00022759"/>
    </source>
</evidence>
<protein>
    <recommendedName>
        <fullName evidence="12">ERCC4 domain-containing protein</fullName>
    </recommendedName>
</protein>
<keyword evidence="4" id="KW-0479">Metal-binding</keyword>
<dbReference type="SUPFAM" id="SSF52980">
    <property type="entry name" value="Restriction endonuclease-like"/>
    <property type="match status" value="1"/>
</dbReference>
<dbReference type="InterPro" id="IPR011335">
    <property type="entry name" value="Restrct_endonuc-II-like"/>
</dbReference>
<dbReference type="GO" id="GO:0048257">
    <property type="term" value="F:3'-flap endonuclease activity"/>
    <property type="evidence" value="ECO:0007669"/>
    <property type="project" value="TreeGrafter"/>
</dbReference>
<dbReference type="InterPro" id="IPR006166">
    <property type="entry name" value="ERCC4_domain"/>
</dbReference>
<keyword evidence="9" id="KW-0233">DNA recombination</keyword>
<keyword evidence="8" id="KW-0460">Magnesium</keyword>
<dbReference type="GO" id="GO:0046872">
    <property type="term" value="F:metal ion binding"/>
    <property type="evidence" value="ECO:0007669"/>
    <property type="project" value="UniProtKB-KW"/>
</dbReference>
<dbReference type="Pfam" id="PF02732">
    <property type="entry name" value="ERCC4"/>
    <property type="match status" value="1"/>
</dbReference>
<dbReference type="GO" id="GO:0000712">
    <property type="term" value="P:resolution of meiotic recombination intermediates"/>
    <property type="evidence" value="ECO:0007669"/>
    <property type="project" value="TreeGrafter"/>
</dbReference>
<organism evidence="13">
    <name type="scientific">viral metagenome</name>
    <dbReference type="NCBI Taxonomy" id="1070528"/>
    <lineage>
        <taxon>unclassified sequences</taxon>
        <taxon>metagenomes</taxon>
        <taxon>organismal metagenomes</taxon>
    </lineage>
</organism>
<dbReference type="GO" id="GO:0008821">
    <property type="term" value="F:crossover junction DNA endonuclease activity"/>
    <property type="evidence" value="ECO:0007669"/>
    <property type="project" value="InterPro"/>
</dbReference>
<dbReference type="SMART" id="SM00891">
    <property type="entry name" value="ERCC4"/>
    <property type="match status" value="1"/>
</dbReference>
<evidence type="ECO:0000256" key="1">
    <source>
        <dbReference type="ARBA" id="ARBA00001946"/>
    </source>
</evidence>
<comment type="similarity">
    <text evidence="2">Belongs to the XPF family.</text>
</comment>
<evidence type="ECO:0000256" key="8">
    <source>
        <dbReference type="ARBA" id="ARBA00022842"/>
    </source>
</evidence>
<evidence type="ECO:0000256" key="2">
    <source>
        <dbReference type="ARBA" id="ARBA00010015"/>
    </source>
</evidence>
<dbReference type="Gene3D" id="3.40.50.10130">
    <property type="match status" value="1"/>
</dbReference>
<proteinExistence type="inferred from homology"/>
<dbReference type="GO" id="GO:0003677">
    <property type="term" value="F:DNA binding"/>
    <property type="evidence" value="ECO:0007669"/>
    <property type="project" value="InterPro"/>
</dbReference>